<name>A0AAW2S2I3_9LAMI</name>
<reference evidence="1" key="2">
    <citation type="journal article" date="2024" name="Plant">
        <title>Genomic evolution and insights into agronomic trait innovations of Sesamum species.</title>
        <authorList>
            <person name="Miao H."/>
            <person name="Wang L."/>
            <person name="Qu L."/>
            <person name="Liu H."/>
            <person name="Sun Y."/>
            <person name="Le M."/>
            <person name="Wang Q."/>
            <person name="Wei S."/>
            <person name="Zheng Y."/>
            <person name="Lin W."/>
            <person name="Duan Y."/>
            <person name="Cao H."/>
            <person name="Xiong S."/>
            <person name="Wang X."/>
            <person name="Wei L."/>
            <person name="Li C."/>
            <person name="Ma Q."/>
            <person name="Ju M."/>
            <person name="Zhao R."/>
            <person name="Li G."/>
            <person name="Mu C."/>
            <person name="Tian Q."/>
            <person name="Mei H."/>
            <person name="Zhang T."/>
            <person name="Gao T."/>
            <person name="Zhang H."/>
        </authorList>
    </citation>
    <scope>NUCLEOTIDE SEQUENCE</scope>
    <source>
        <strain evidence="1">KEN1</strain>
    </source>
</reference>
<organism evidence="1">
    <name type="scientific">Sesamum latifolium</name>
    <dbReference type="NCBI Taxonomy" id="2727402"/>
    <lineage>
        <taxon>Eukaryota</taxon>
        <taxon>Viridiplantae</taxon>
        <taxon>Streptophyta</taxon>
        <taxon>Embryophyta</taxon>
        <taxon>Tracheophyta</taxon>
        <taxon>Spermatophyta</taxon>
        <taxon>Magnoliopsida</taxon>
        <taxon>eudicotyledons</taxon>
        <taxon>Gunneridae</taxon>
        <taxon>Pentapetalae</taxon>
        <taxon>asterids</taxon>
        <taxon>lamiids</taxon>
        <taxon>Lamiales</taxon>
        <taxon>Pedaliaceae</taxon>
        <taxon>Sesamum</taxon>
    </lineage>
</organism>
<dbReference type="AlphaFoldDB" id="A0AAW2S2I3"/>
<evidence type="ECO:0000313" key="1">
    <source>
        <dbReference type="EMBL" id="KAL0386624.1"/>
    </source>
</evidence>
<dbReference type="EMBL" id="JACGWN010000092">
    <property type="protein sequence ID" value="KAL0386624.1"/>
    <property type="molecule type" value="Genomic_DNA"/>
</dbReference>
<protein>
    <submittedName>
        <fullName evidence="1">Uncharacterized protein</fullName>
    </submittedName>
</protein>
<reference evidence="1" key="1">
    <citation type="submission" date="2020-06" db="EMBL/GenBank/DDBJ databases">
        <authorList>
            <person name="Li T."/>
            <person name="Hu X."/>
            <person name="Zhang T."/>
            <person name="Song X."/>
            <person name="Zhang H."/>
            <person name="Dai N."/>
            <person name="Sheng W."/>
            <person name="Hou X."/>
            <person name="Wei L."/>
        </authorList>
    </citation>
    <scope>NUCLEOTIDE SEQUENCE</scope>
    <source>
        <strain evidence="1">KEN1</strain>
        <tissue evidence="1">Leaf</tissue>
    </source>
</reference>
<proteinExistence type="predicted"/>
<gene>
    <name evidence="1" type="ORF">Slati_4590300</name>
</gene>
<sequence>MECPCIIHKIGHPITPVVLHPDAIPYVGCSFTVHINAARMMNSLSVAWSYVLTPTCHNCSSSSINGSKYTSIRRFRLDGLGITIVRNMYSELMHIPRGRLYGVMITDQHE</sequence>
<comment type="caution">
    <text evidence="1">The sequence shown here is derived from an EMBL/GenBank/DDBJ whole genome shotgun (WGS) entry which is preliminary data.</text>
</comment>
<accession>A0AAW2S2I3</accession>